<gene>
    <name evidence="1" type="ORF">PHSY_003426</name>
</gene>
<dbReference type="AlphaFoldDB" id="R9P3J4"/>
<evidence type="ECO:0000313" key="1">
    <source>
        <dbReference type="EMBL" id="GAC95849.1"/>
    </source>
</evidence>
<proteinExistence type="predicted"/>
<name>R9P3J4_PSEHS</name>
<evidence type="ECO:0000313" key="2">
    <source>
        <dbReference type="Proteomes" id="UP000014071"/>
    </source>
</evidence>
<reference evidence="2" key="1">
    <citation type="journal article" date="2013" name="Genome Announc.">
        <title>Draft genome sequence of the basidiomycetous yeast-like fungus Pseudozyma hubeiensis SY62, which produces an abundant amount of the biosurfactant mannosylerythritol lipids.</title>
        <authorList>
            <person name="Konishi M."/>
            <person name="Hatada Y."/>
            <person name="Horiuchi J."/>
        </authorList>
    </citation>
    <scope>NUCLEOTIDE SEQUENCE [LARGE SCALE GENOMIC DNA]</scope>
    <source>
        <strain evidence="2">SY62</strain>
    </source>
</reference>
<accession>R9P3J4</accession>
<protein>
    <submittedName>
        <fullName evidence="1">Uncharacterized protein</fullName>
    </submittedName>
</protein>
<dbReference type="GeneID" id="24108715"/>
<dbReference type="Proteomes" id="UP000014071">
    <property type="component" value="Unassembled WGS sequence"/>
</dbReference>
<sequence>MLSRTLPRVVATPYRLLDDDDLDERTFRQRVFKVQLTHPRMLICGCRSTRERESSLFQLRYATISIKEGRMIACGPVASRFDVFDNGRRRGSAFRRHSFGPSDQSHCICCVSVDVGLFRLRIDRGCSAPKTKSDEHDDSEE</sequence>
<keyword evidence="2" id="KW-1185">Reference proteome</keyword>
<organism evidence="1 2">
    <name type="scientific">Pseudozyma hubeiensis (strain SY62)</name>
    <name type="common">Yeast</name>
    <dbReference type="NCBI Taxonomy" id="1305764"/>
    <lineage>
        <taxon>Eukaryota</taxon>
        <taxon>Fungi</taxon>
        <taxon>Dikarya</taxon>
        <taxon>Basidiomycota</taxon>
        <taxon>Ustilaginomycotina</taxon>
        <taxon>Ustilaginomycetes</taxon>
        <taxon>Ustilaginales</taxon>
        <taxon>Ustilaginaceae</taxon>
        <taxon>Pseudozyma</taxon>
    </lineage>
</organism>
<dbReference type="HOGENOM" id="CLU_1826130_0_0_1"/>
<dbReference type="RefSeq" id="XP_012189436.1">
    <property type="nucleotide sequence ID" value="XM_012334046.1"/>
</dbReference>
<dbReference type="EMBL" id="DF238798">
    <property type="protein sequence ID" value="GAC95849.1"/>
    <property type="molecule type" value="Genomic_DNA"/>
</dbReference>